<dbReference type="AlphaFoldDB" id="A0A1G4YF52"/>
<dbReference type="Pfam" id="PF20060">
    <property type="entry name" value="DUF6459"/>
    <property type="match status" value="1"/>
</dbReference>
<reference evidence="3" key="1">
    <citation type="submission" date="2016-10" db="EMBL/GenBank/DDBJ databases">
        <authorList>
            <person name="Varghese N."/>
            <person name="Submissions S."/>
        </authorList>
    </citation>
    <scope>NUCLEOTIDE SEQUENCE [LARGE SCALE GENOMIC DNA]</scope>
    <source>
        <strain evidence="3">DSM 45722</strain>
    </source>
</reference>
<dbReference type="EMBL" id="FMUH01000004">
    <property type="protein sequence ID" value="SCX51945.1"/>
    <property type="molecule type" value="Genomic_DNA"/>
</dbReference>
<evidence type="ECO:0000256" key="1">
    <source>
        <dbReference type="SAM" id="MobiDB-lite"/>
    </source>
</evidence>
<sequence length="211" mass="21441">MSTPAPLHLDPATSNPATSNPATSNSATSNPATSNPAASNPAVHERPAPGRVRLRLVPTPGPSTQAVPVTQLVQRGVPALRPVLAPGPRPGAVPAGAAVRTGAPSPAGPPAPVAHRLLTMTLEAFSGLRPLAQLRAAYTLPVFTAITRGRRPAWCAAGSGPLLVGGVRVAEPVEGVAEVCAVARRNGRAHAVAARLEVIDGRWRCTALQVG</sequence>
<dbReference type="STRING" id="1960309.SAMN03159343_2664"/>
<name>A0A1G4YF52_9ACTN</name>
<evidence type="ECO:0000313" key="2">
    <source>
        <dbReference type="EMBL" id="SCX51945.1"/>
    </source>
</evidence>
<gene>
    <name evidence="2" type="ORF">SAMN03159343_2664</name>
</gene>
<feature type="region of interest" description="Disordered" evidence="1">
    <location>
        <begin position="1"/>
        <end position="66"/>
    </location>
</feature>
<dbReference type="Proteomes" id="UP000198981">
    <property type="component" value="Unassembled WGS sequence"/>
</dbReference>
<protein>
    <submittedName>
        <fullName evidence="2">Uncharacterized protein</fullName>
    </submittedName>
</protein>
<organism evidence="2 3">
    <name type="scientific">Klenkia marina</name>
    <dbReference type="NCBI Taxonomy" id="1960309"/>
    <lineage>
        <taxon>Bacteria</taxon>
        <taxon>Bacillati</taxon>
        <taxon>Actinomycetota</taxon>
        <taxon>Actinomycetes</taxon>
        <taxon>Geodermatophilales</taxon>
        <taxon>Geodermatophilaceae</taxon>
        <taxon>Klenkia</taxon>
    </lineage>
</organism>
<proteinExistence type="predicted"/>
<dbReference type="InterPro" id="IPR045596">
    <property type="entry name" value="DUF6459"/>
</dbReference>
<feature type="compositionally biased region" description="Low complexity" evidence="1">
    <location>
        <begin position="11"/>
        <end position="42"/>
    </location>
</feature>
<evidence type="ECO:0000313" key="3">
    <source>
        <dbReference type="Proteomes" id="UP000198981"/>
    </source>
</evidence>
<keyword evidence="3" id="KW-1185">Reference proteome</keyword>
<accession>A0A1G4YF52</accession>